<keyword evidence="5 9" id="KW-0521">NADP</keyword>
<dbReference type="InterPro" id="IPR003710">
    <property type="entry name" value="ApbA"/>
</dbReference>
<comment type="similarity">
    <text evidence="2 9">Belongs to the ketopantoate reductase family.</text>
</comment>
<dbReference type="FunFam" id="1.10.1040.10:FF:000017">
    <property type="entry name" value="2-dehydropantoate 2-reductase"/>
    <property type="match status" value="1"/>
</dbReference>
<reference evidence="12 13" key="1">
    <citation type="submission" date="2019-11" db="EMBL/GenBank/DDBJ databases">
        <title>Comparative genomics of hydrocarbon-degrading Desulfosarcina strains.</title>
        <authorList>
            <person name="Watanabe M."/>
            <person name="Kojima H."/>
            <person name="Fukui M."/>
        </authorList>
    </citation>
    <scope>NUCLEOTIDE SEQUENCE [LARGE SCALE GENOMIC DNA]</scope>
    <source>
        <strain evidence="12 13">PP31</strain>
    </source>
</reference>
<evidence type="ECO:0000256" key="6">
    <source>
        <dbReference type="ARBA" id="ARBA00023002"/>
    </source>
</evidence>
<dbReference type="OrthoDB" id="5333395at2"/>
<evidence type="ECO:0000256" key="7">
    <source>
        <dbReference type="ARBA" id="ARBA00032024"/>
    </source>
</evidence>
<feature type="domain" description="Ketopantoate reductase C-terminal" evidence="11">
    <location>
        <begin position="189"/>
        <end position="312"/>
    </location>
</feature>
<dbReference type="InterPro" id="IPR008927">
    <property type="entry name" value="6-PGluconate_DH-like_C_sf"/>
</dbReference>
<dbReference type="NCBIfam" id="TIGR00745">
    <property type="entry name" value="apbA_panE"/>
    <property type="match status" value="1"/>
</dbReference>
<dbReference type="UniPathway" id="UPA00028">
    <property type="reaction ID" value="UER00004"/>
</dbReference>
<evidence type="ECO:0000256" key="3">
    <source>
        <dbReference type="ARBA" id="ARBA00013014"/>
    </source>
</evidence>
<name>A0A5K7Z021_9BACT</name>
<keyword evidence="13" id="KW-1185">Reference proteome</keyword>
<dbReference type="PANTHER" id="PTHR21708">
    <property type="entry name" value="PROBABLE 2-DEHYDROPANTOATE 2-REDUCTASE"/>
    <property type="match status" value="1"/>
</dbReference>
<evidence type="ECO:0000256" key="4">
    <source>
        <dbReference type="ARBA" id="ARBA00019465"/>
    </source>
</evidence>
<dbReference type="InterPro" id="IPR013332">
    <property type="entry name" value="KPR_N"/>
</dbReference>
<dbReference type="EMBL" id="AP021875">
    <property type="protein sequence ID" value="BBO74025.1"/>
    <property type="molecule type" value="Genomic_DNA"/>
</dbReference>
<evidence type="ECO:0000256" key="1">
    <source>
        <dbReference type="ARBA" id="ARBA00004994"/>
    </source>
</evidence>
<dbReference type="InterPro" id="IPR013328">
    <property type="entry name" value="6PGD_dom2"/>
</dbReference>
<comment type="catalytic activity">
    <reaction evidence="8 9">
        <text>(R)-pantoate + NADP(+) = 2-dehydropantoate + NADPH + H(+)</text>
        <dbReference type="Rhea" id="RHEA:16233"/>
        <dbReference type="ChEBI" id="CHEBI:11561"/>
        <dbReference type="ChEBI" id="CHEBI:15378"/>
        <dbReference type="ChEBI" id="CHEBI:15980"/>
        <dbReference type="ChEBI" id="CHEBI:57783"/>
        <dbReference type="ChEBI" id="CHEBI:58349"/>
        <dbReference type="EC" id="1.1.1.169"/>
    </reaction>
</comment>
<keyword evidence="6 9" id="KW-0560">Oxidoreductase</keyword>
<evidence type="ECO:0000256" key="2">
    <source>
        <dbReference type="ARBA" id="ARBA00007870"/>
    </source>
</evidence>
<evidence type="ECO:0000256" key="8">
    <source>
        <dbReference type="ARBA" id="ARBA00048793"/>
    </source>
</evidence>
<dbReference type="AlphaFoldDB" id="A0A5K7Z021"/>
<evidence type="ECO:0000256" key="5">
    <source>
        <dbReference type="ARBA" id="ARBA00022857"/>
    </source>
</evidence>
<dbReference type="GO" id="GO:0008677">
    <property type="term" value="F:2-dehydropantoate 2-reductase activity"/>
    <property type="evidence" value="ECO:0007669"/>
    <property type="project" value="UniProtKB-EC"/>
</dbReference>
<dbReference type="GO" id="GO:0005737">
    <property type="term" value="C:cytoplasm"/>
    <property type="evidence" value="ECO:0007669"/>
    <property type="project" value="TreeGrafter"/>
</dbReference>
<evidence type="ECO:0000259" key="11">
    <source>
        <dbReference type="Pfam" id="PF08546"/>
    </source>
</evidence>
<dbReference type="SUPFAM" id="SSF48179">
    <property type="entry name" value="6-phosphogluconate dehydrogenase C-terminal domain-like"/>
    <property type="match status" value="1"/>
</dbReference>
<comment type="function">
    <text evidence="9">Catalyzes the NADPH-dependent reduction of ketopantoate into pantoic acid.</text>
</comment>
<proteinExistence type="inferred from homology"/>
<dbReference type="KEGG" id="dwd:DSCW_14420"/>
<dbReference type="PANTHER" id="PTHR21708:SF26">
    <property type="entry name" value="2-DEHYDROPANTOATE 2-REDUCTASE"/>
    <property type="match status" value="1"/>
</dbReference>
<dbReference type="InterPro" id="IPR013752">
    <property type="entry name" value="KPA_reductase"/>
</dbReference>
<keyword evidence="9" id="KW-0566">Pantothenate biosynthesis</keyword>
<dbReference type="Gene3D" id="3.40.50.720">
    <property type="entry name" value="NAD(P)-binding Rossmann-like Domain"/>
    <property type="match status" value="1"/>
</dbReference>
<feature type="domain" description="Ketopantoate reductase N-terminal" evidence="10">
    <location>
        <begin position="13"/>
        <end position="149"/>
    </location>
</feature>
<dbReference type="Gene3D" id="1.10.1040.10">
    <property type="entry name" value="N-(1-d-carboxylethyl)-l-norvaline Dehydrogenase, domain 2"/>
    <property type="match status" value="1"/>
</dbReference>
<evidence type="ECO:0000256" key="9">
    <source>
        <dbReference type="RuleBase" id="RU362068"/>
    </source>
</evidence>
<sequence>MTDNPSFAPKTFAVIGAGPVGCIVSAFLEKGGHRVILCDVIPELLDPARERGIIIEGAENLTQKVSHTCTSVDDLPEYKPDVIFVTAKANALPLIASAIEGFYKKGLYVVSWQNGIDTELVLANSLGKEGVMRAVVNYGCGLLGPAHVTIPFHHPPHYLQELDPEAKFAADGIAEALTQSGLTTRHTDNIVAMVWRKGVLNACMNPVCAVTGLTMSQAMNDPIIFNIVDALVKECVKVARANEILLGWEYYPNAIEYMRTAGNHKPSMLMDIENGRRTEIDYINGKFVEYGRRAGIETPYNITLQSLVKGLESRL</sequence>
<evidence type="ECO:0000313" key="13">
    <source>
        <dbReference type="Proteomes" id="UP000427769"/>
    </source>
</evidence>
<dbReference type="SUPFAM" id="SSF51735">
    <property type="entry name" value="NAD(P)-binding Rossmann-fold domains"/>
    <property type="match status" value="1"/>
</dbReference>
<dbReference type="Pfam" id="PF02558">
    <property type="entry name" value="ApbA"/>
    <property type="match status" value="1"/>
</dbReference>
<accession>A0A5K7Z021</accession>
<organism evidence="12 13">
    <name type="scientific">Desulfosarcina widdelii</name>
    <dbReference type="NCBI Taxonomy" id="947919"/>
    <lineage>
        <taxon>Bacteria</taxon>
        <taxon>Pseudomonadati</taxon>
        <taxon>Thermodesulfobacteriota</taxon>
        <taxon>Desulfobacteria</taxon>
        <taxon>Desulfobacterales</taxon>
        <taxon>Desulfosarcinaceae</taxon>
        <taxon>Desulfosarcina</taxon>
    </lineage>
</organism>
<comment type="pathway">
    <text evidence="1 9">Cofactor biosynthesis; (R)-pantothenate biosynthesis; (R)-pantoate from 3-methyl-2-oxobutanoate: step 2/2.</text>
</comment>
<evidence type="ECO:0000313" key="12">
    <source>
        <dbReference type="EMBL" id="BBO74025.1"/>
    </source>
</evidence>
<dbReference type="Pfam" id="PF08546">
    <property type="entry name" value="ApbA_C"/>
    <property type="match status" value="1"/>
</dbReference>
<dbReference type="EC" id="1.1.1.169" evidence="3 9"/>
<dbReference type="InterPro" id="IPR051402">
    <property type="entry name" value="KPR-Related"/>
</dbReference>
<protein>
    <recommendedName>
        <fullName evidence="4 9">2-dehydropantoate 2-reductase</fullName>
        <ecNumber evidence="3 9">1.1.1.169</ecNumber>
    </recommendedName>
    <alternativeName>
        <fullName evidence="7 9">Ketopantoate reductase</fullName>
    </alternativeName>
</protein>
<dbReference type="GO" id="GO:0015940">
    <property type="term" value="P:pantothenate biosynthetic process"/>
    <property type="evidence" value="ECO:0007669"/>
    <property type="project" value="UniProtKB-UniPathway"/>
</dbReference>
<evidence type="ECO:0000259" key="10">
    <source>
        <dbReference type="Pfam" id="PF02558"/>
    </source>
</evidence>
<dbReference type="Proteomes" id="UP000427769">
    <property type="component" value="Chromosome"/>
</dbReference>
<dbReference type="InterPro" id="IPR036291">
    <property type="entry name" value="NAD(P)-bd_dom_sf"/>
</dbReference>
<gene>
    <name evidence="12" type="ORF">DSCW_14420</name>
</gene>
<dbReference type="RefSeq" id="WP_155303084.1">
    <property type="nucleotide sequence ID" value="NZ_AP021875.1"/>
</dbReference>